<evidence type="ECO:0000313" key="4">
    <source>
        <dbReference type="EMBL" id="NLR91750.1"/>
    </source>
</evidence>
<dbReference type="InterPro" id="IPR000917">
    <property type="entry name" value="Sulfatase_N"/>
</dbReference>
<dbReference type="PANTHER" id="PTHR45953:SF1">
    <property type="entry name" value="IDURONATE 2-SULFATASE"/>
    <property type="match status" value="1"/>
</dbReference>
<gene>
    <name evidence="4" type="ORF">HGP29_11060</name>
</gene>
<organism evidence="4 5">
    <name type="scientific">Flammeovirga agarivorans</name>
    <dbReference type="NCBI Taxonomy" id="2726742"/>
    <lineage>
        <taxon>Bacteria</taxon>
        <taxon>Pseudomonadati</taxon>
        <taxon>Bacteroidota</taxon>
        <taxon>Cytophagia</taxon>
        <taxon>Cytophagales</taxon>
        <taxon>Flammeovirgaceae</taxon>
        <taxon>Flammeovirga</taxon>
    </lineage>
</organism>
<sequence>MNYKINNVYVGLFLLILSIGCKPTLNKKVKKQPNVLVIMCDQLNYKALSCYGGPVPTPNIDRIANEGVKFNRAYSATPFCSPSRASIVTGLYPHQHGVVHNLGSKQKDGIDITDETTGKLLNSEGYATHQYGKWHVESDSLNYLPYYKDQYDYAYQYKQEMADRQITVRKDDGQDWMNFYNQFWPVEVSPSMADKRSHLENVWEDVKHKDFVIKMGRLRLKQEDWIDDILANKTVASIENASSVDTPFFITTSFIWPHDPNFVPDPYYGLFNPDSLQMPLTQVPETKFDKSWSRRMVKGYGDEGLREFLRIYYGAVKYLDDRVGRILGELEEQGILDETLIIFTADHGDMMGEHGMVWKVNESFYDDIAAIPFMIRYPKLLKPGVTDIPVSLVDIKPTILSITETDYKEEVAGVNIIPFLTGEKDKSLAPKYSFCERIKAHPKGGREVLADAKGSFMVRDEQYKLVIYPDGDSFFYDLKNDPGESKNIIDDRKYINQILDLENALQNWLDETGWKGKKVNFMYRT</sequence>
<keyword evidence="4" id="KW-0808">Transferase</keyword>
<keyword evidence="2 4" id="KW-0378">Hydrolase</keyword>
<dbReference type="SUPFAM" id="SSF53649">
    <property type="entry name" value="Alkaline phosphatase-like"/>
    <property type="match status" value="1"/>
</dbReference>
<dbReference type="GO" id="GO:0016740">
    <property type="term" value="F:transferase activity"/>
    <property type="evidence" value="ECO:0007669"/>
    <property type="project" value="UniProtKB-KW"/>
</dbReference>
<dbReference type="PANTHER" id="PTHR45953">
    <property type="entry name" value="IDURONATE 2-SULFATASE"/>
    <property type="match status" value="1"/>
</dbReference>
<proteinExistence type="predicted"/>
<evidence type="ECO:0000256" key="1">
    <source>
        <dbReference type="ARBA" id="ARBA00022723"/>
    </source>
</evidence>
<reference evidence="4 5" key="1">
    <citation type="submission" date="2020-04" db="EMBL/GenBank/DDBJ databases">
        <title>Flammeovirga sp. SR4, a novel species isolated from seawater.</title>
        <authorList>
            <person name="Wang X."/>
        </authorList>
    </citation>
    <scope>NUCLEOTIDE SEQUENCE [LARGE SCALE GENOMIC DNA]</scope>
    <source>
        <strain evidence="4 5">SR4</strain>
    </source>
</reference>
<dbReference type="PROSITE" id="PS51257">
    <property type="entry name" value="PROKAR_LIPOPROTEIN"/>
    <property type="match status" value="1"/>
</dbReference>
<dbReference type="GO" id="GO:0008484">
    <property type="term" value="F:sulfuric ester hydrolase activity"/>
    <property type="evidence" value="ECO:0007669"/>
    <property type="project" value="TreeGrafter"/>
</dbReference>
<keyword evidence="1" id="KW-0479">Metal-binding</keyword>
<keyword evidence="5" id="KW-1185">Reference proteome</keyword>
<dbReference type="GO" id="GO:0005737">
    <property type="term" value="C:cytoplasm"/>
    <property type="evidence" value="ECO:0007669"/>
    <property type="project" value="TreeGrafter"/>
</dbReference>
<dbReference type="Pfam" id="PF00884">
    <property type="entry name" value="Sulfatase"/>
    <property type="match status" value="1"/>
</dbReference>
<name>A0A7X8SKB8_9BACT</name>
<dbReference type="Gene3D" id="3.40.720.10">
    <property type="entry name" value="Alkaline Phosphatase, subunit A"/>
    <property type="match status" value="1"/>
</dbReference>
<protein>
    <submittedName>
        <fullName evidence="4">Sulfatase-like hydrolase/transferase</fullName>
    </submittedName>
</protein>
<dbReference type="AlphaFoldDB" id="A0A7X8SKB8"/>
<evidence type="ECO:0000256" key="2">
    <source>
        <dbReference type="ARBA" id="ARBA00022801"/>
    </source>
</evidence>
<dbReference type="EMBL" id="JABAIL010000003">
    <property type="protein sequence ID" value="NLR91750.1"/>
    <property type="molecule type" value="Genomic_DNA"/>
</dbReference>
<evidence type="ECO:0000313" key="5">
    <source>
        <dbReference type="Proteomes" id="UP000585050"/>
    </source>
</evidence>
<dbReference type="GO" id="GO:0046872">
    <property type="term" value="F:metal ion binding"/>
    <property type="evidence" value="ECO:0007669"/>
    <property type="project" value="UniProtKB-KW"/>
</dbReference>
<dbReference type="RefSeq" id="WP_168882465.1">
    <property type="nucleotide sequence ID" value="NZ_JABAIL010000003.1"/>
</dbReference>
<dbReference type="InterPro" id="IPR017850">
    <property type="entry name" value="Alkaline_phosphatase_core_sf"/>
</dbReference>
<dbReference type="Proteomes" id="UP000585050">
    <property type="component" value="Unassembled WGS sequence"/>
</dbReference>
<comment type="caution">
    <text evidence="4">The sequence shown here is derived from an EMBL/GenBank/DDBJ whole genome shotgun (WGS) entry which is preliminary data.</text>
</comment>
<evidence type="ECO:0000259" key="3">
    <source>
        <dbReference type="Pfam" id="PF00884"/>
    </source>
</evidence>
<accession>A0A7X8SKB8</accession>
<feature type="domain" description="Sulfatase N-terminal" evidence="3">
    <location>
        <begin position="33"/>
        <end position="403"/>
    </location>
</feature>